<name>X1RTV6_9ZZZZ</name>
<organism evidence="1">
    <name type="scientific">marine sediment metagenome</name>
    <dbReference type="NCBI Taxonomy" id="412755"/>
    <lineage>
        <taxon>unclassified sequences</taxon>
        <taxon>metagenomes</taxon>
        <taxon>ecological metagenomes</taxon>
    </lineage>
</organism>
<reference evidence="1" key="1">
    <citation type="journal article" date="2014" name="Front. Microbiol.">
        <title>High frequency of phylogenetically diverse reductive dehalogenase-homologous genes in deep subseafloor sedimentary metagenomes.</title>
        <authorList>
            <person name="Kawai M."/>
            <person name="Futagami T."/>
            <person name="Toyoda A."/>
            <person name="Takaki Y."/>
            <person name="Nishi S."/>
            <person name="Hori S."/>
            <person name="Arai W."/>
            <person name="Tsubouchi T."/>
            <person name="Morono Y."/>
            <person name="Uchiyama I."/>
            <person name="Ito T."/>
            <person name="Fujiyama A."/>
            <person name="Inagaki F."/>
            <person name="Takami H."/>
        </authorList>
    </citation>
    <scope>NUCLEOTIDE SEQUENCE</scope>
    <source>
        <strain evidence="1">Expedition CK06-06</strain>
    </source>
</reference>
<comment type="caution">
    <text evidence="1">The sequence shown here is derived from an EMBL/GenBank/DDBJ whole genome shotgun (WGS) entry which is preliminary data.</text>
</comment>
<dbReference type="EMBL" id="BARW01009751">
    <property type="protein sequence ID" value="GAI84182.1"/>
    <property type="molecule type" value="Genomic_DNA"/>
</dbReference>
<sequence>MSDKKYTFGQPSLMKAIEPGQKASIKFLDQPKVVDTEWGEKYSVTILLLSHPLYSITSPKGIKMSWQTNAKVIKDLVACLEENNKEFLKDYLDMTWELSVAEDGSYWLNA</sequence>
<protein>
    <submittedName>
        <fullName evidence="1">Uncharacterized protein</fullName>
    </submittedName>
</protein>
<evidence type="ECO:0000313" key="1">
    <source>
        <dbReference type="EMBL" id="GAI84182.1"/>
    </source>
</evidence>
<dbReference type="AlphaFoldDB" id="X1RTV6"/>
<proteinExistence type="predicted"/>
<gene>
    <name evidence="1" type="ORF">S12H4_19486</name>
</gene>
<accession>X1RTV6</accession>